<evidence type="ECO:0000313" key="1">
    <source>
        <dbReference type="EMBL" id="MDX6188127.1"/>
    </source>
</evidence>
<protein>
    <submittedName>
        <fullName evidence="1">Uncharacterized protein</fullName>
    </submittedName>
</protein>
<organism evidence="1 2">
    <name type="scientific">Flavobacterium cupriresistens</name>
    <dbReference type="NCBI Taxonomy" id="2893885"/>
    <lineage>
        <taxon>Bacteria</taxon>
        <taxon>Pseudomonadati</taxon>
        <taxon>Bacteroidota</taxon>
        <taxon>Flavobacteriia</taxon>
        <taxon>Flavobacteriales</taxon>
        <taxon>Flavobacteriaceae</taxon>
        <taxon>Flavobacterium</taxon>
    </lineage>
</organism>
<dbReference type="EMBL" id="JAWXVI010000001">
    <property type="protein sequence ID" value="MDX6188127.1"/>
    <property type="molecule type" value="Genomic_DNA"/>
</dbReference>
<keyword evidence="2" id="KW-1185">Reference proteome</keyword>
<sequence>MRTIITRVFVFFTGCMIQAQIVQKIGNNPTQLNISAALEVESTNKGFLPPRMTTAERNVIVSAAIGLIIYNTTTNVLEIWDGKVWYNTSASGQYVPLAGGTMTGSLLLPADPTLNLEAATKHYVDTKVAAVPATSDATVTATGKIQLAGDLTGTASLPTVKAASLTQAGKVQLATATETTLGTSTTVAVQPAGLKVELDKKAPIVAPTFSGDAKAVTAFEGDDDTSIATTGFVTTAVTNGKDNLGNHTATQDLNIAGKNLIMKDRATANTKEFQLYKNLGRFTIYNKDRNFDELFIDETTGRTTLSSLAITKGSDRAIPIIGQVATAADASGNVVWKPTTETYFIYTSNSSFTLSTTISQVVMTDRLAVNLSLYLPNNAKPGMLHRIINLSDKTVTIYAADDSVSAHGTINYNVSNLNQWEYALPGYQKVEFVFYDSKGGLTVPSWYTF</sequence>
<dbReference type="RefSeq" id="WP_230002473.1">
    <property type="nucleotide sequence ID" value="NZ_CP087134.1"/>
</dbReference>
<dbReference type="Proteomes" id="UP001273350">
    <property type="component" value="Unassembled WGS sequence"/>
</dbReference>
<evidence type="ECO:0000313" key="2">
    <source>
        <dbReference type="Proteomes" id="UP001273350"/>
    </source>
</evidence>
<dbReference type="Pfam" id="PF19264">
    <property type="entry name" value="DUF5907"/>
    <property type="match status" value="1"/>
</dbReference>
<accession>A0ABU4R6C1</accession>
<name>A0ABU4R6C1_9FLAO</name>
<dbReference type="InterPro" id="IPR045571">
    <property type="entry name" value="DUF5907"/>
</dbReference>
<reference evidence="1 2" key="1">
    <citation type="submission" date="2023-11" db="EMBL/GenBank/DDBJ databases">
        <title>Unpublished Manusciprt.</title>
        <authorList>
            <person name="Saticioglu I.B."/>
            <person name="Ay H."/>
            <person name="Ajmi N."/>
            <person name="Altun S."/>
            <person name="Duman M."/>
        </authorList>
    </citation>
    <scope>NUCLEOTIDE SEQUENCE [LARGE SCALE GENOMIC DNA]</scope>
    <source>
        <strain evidence="1 2">Fl-318</strain>
    </source>
</reference>
<comment type="caution">
    <text evidence="1">The sequence shown here is derived from an EMBL/GenBank/DDBJ whole genome shotgun (WGS) entry which is preliminary data.</text>
</comment>
<proteinExistence type="predicted"/>
<gene>
    <name evidence="1" type="ORF">SGQ83_02105</name>
</gene>